<feature type="region of interest" description="Disordered" evidence="1">
    <location>
        <begin position="197"/>
        <end position="225"/>
    </location>
</feature>
<evidence type="ECO:0000256" key="1">
    <source>
        <dbReference type="SAM" id="MobiDB-lite"/>
    </source>
</evidence>
<comment type="caution">
    <text evidence="2">The sequence shown here is derived from an EMBL/GenBank/DDBJ whole genome shotgun (WGS) entry which is preliminary data.</text>
</comment>
<name>A0AB34TEH8_STEMA</name>
<proteinExistence type="predicted"/>
<organism evidence="2 3">
    <name type="scientific">Stenotrophomonas maltophilia</name>
    <name type="common">Pseudomonas maltophilia</name>
    <name type="synonym">Xanthomonas maltophilia</name>
    <dbReference type="NCBI Taxonomy" id="40324"/>
    <lineage>
        <taxon>Bacteria</taxon>
        <taxon>Pseudomonadati</taxon>
        <taxon>Pseudomonadota</taxon>
        <taxon>Gammaproteobacteria</taxon>
        <taxon>Lysobacterales</taxon>
        <taxon>Lysobacteraceae</taxon>
        <taxon>Stenotrophomonas</taxon>
        <taxon>Stenotrophomonas maltophilia group</taxon>
    </lineage>
</organism>
<evidence type="ECO:0000313" key="2">
    <source>
        <dbReference type="EMBL" id="KOO76747.1"/>
    </source>
</evidence>
<dbReference type="Proteomes" id="UP000037632">
    <property type="component" value="Unassembled WGS sequence"/>
</dbReference>
<protein>
    <submittedName>
        <fullName evidence="2">Uncharacterized protein</fullName>
    </submittedName>
</protein>
<dbReference type="AlphaFoldDB" id="A0AB34TEH8"/>
<dbReference type="EMBL" id="JZIW01000007">
    <property type="protein sequence ID" value="KOO76747.1"/>
    <property type="molecule type" value="Genomic_DNA"/>
</dbReference>
<sequence length="237" mass="26023">MQATLADTDEAGHARHRPRLARIDLHRRAQALHARATTGGRKHLQQLRQQGRQRLARTHLRQALPQRQWQMQPALAAQVLLGIVIEHTGRAIDNHETIGTVGHLVMRFAGCNERPLQQVQAPTAPLHLELQFALQRQHPLRIVVAVQAGGLAVVPQVEDRAHVTSVRVLTFPCNAAPAPAVLCSSRFRTQGWQDEQHDPIASAGTGQRLPPGRPGPGPVHATGRRAHRTCTALPGRT</sequence>
<reference evidence="2 3" key="1">
    <citation type="journal article" date="2015" name="Antimicrob. Agents Chemother.">
        <title>Whole-Genome Sequencing Identifies Emergence of a Quinolone Resistance Mutation in a Case of Stenotrophomonas maltophilia Bacteremia.</title>
        <authorList>
            <person name="Pak T.R."/>
            <person name="Altman D.R."/>
            <person name="Attie O."/>
            <person name="Sebra R."/>
            <person name="Hamula C.L."/>
            <person name="Lewis M."/>
            <person name="Deikus G."/>
            <person name="Newman L.C."/>
            <person name="Fang G."/>
            <person name="Hand J."/>
            <person name="Papel G."/>
            <person name="Wallach F."/>
            <person name="Schadt E.E."/>
            <person name="Huprikar S."/>
            <person name="van Bakel H."/>
            <person name="Kasarskis A."/>
            <person name="Bashir A."/>
        </authorList>
    </citation>
    <scope>NUCLEOTIDE SEQUENCE [LARGE SCALE GENOMIC DNA]</scope>
    <source>
        <strain evidence="2 3">ISMMS6</strain>
    </source>
</reference>
<accession>A0AB34TEH8</accession>
<gene>
    <name evidence="2" type="ORF">VL23_16830</name>
</gene>
<evidence type="ECO:0000313" key="3">
    <source>
        <dbReference type="Proteomes" id="UP000037632"/>
    </source>
</evidence>